<evidence type="ECO:0000313" key="2">
    <source>
        <dbReference type="Proteomes" id="UP001153076"/>
    </source>
</evidence>
<sequence length="267" mass="29006">MGSHVMRQGPKYHFLGDVLYSRKLSLIHFMSGVNASDKGVVGSKPKVEIIYFGKPLKPFAPPIEDNSSCELMSPATPIAAIPIQSIALLAKVTNEIKKHFQSSPTEICRQKLQYMIDHIIGGQGQLNIKVCKPSIKKVIELPPEGVGNIMDILDVGLNPAECMGSGLDGLKGGTSFFNVDAVTKEVGKNAAWMFSQATLDKVSRTPFDGLPFKGNFDSLYAIILQRGIGVNPLENEDSCCIEAQGKLDNAPGWLNTADIHYEEMALT</sequence>
<dbReference type="AlphaFoldDB" id="A0A9Q1GPT5"/>
<protein>
    <submittedName>
        <fullName evidence="1">Uncharacterized protein</fullName>
    </submittedName>
</protein>
<evidence type="ECO:0000313" key="1">
    <source>
        <dbReference type="EMBL" id="KAJ8423106.1"/>
    </source>
</evidence>
<organism evidence="1 2">
    <name type="scientific">Carnegiea gigantea</name>
    <dbReference type="NCBI Taxonomy" id="171969"/>
    <lineage>
        <taxon>Eukaryota</taxon>
        <taxon>Viridiplantae</taxon>
        <taxon>Streptophyta</taxon>
        <taxon>Embryophyta</taxon>
        <taxon>Tracheophyta</taxon>
        <taxon>Spermatophyta</taxon>
        <taxon>Magnoliopsida</taxon>
        <taxon>eudicotyledons</taxon>
        <taxon>Gunneridae</taxon>
        <taxon>Pentapetalae</taxon>
        <taxon>Caryophyllales</taxon>
        <taxon>Cactineae</taxon>
        <taxon>Cactaceae</taxon>
        <taxon>Cactoideae</taxon>
        <taxon>Echinocereeae</taxon>
        <taxon>Carnegiea</taxon>
    </lineage>
</organism>
<gene>
    <name evidence="1" type="ORF">Cgig2_004704</name>
</gene>
<keyword evidence="2" id="KW-1185">Reference proteome</keyword>
<proteinExistence type="predicted"/>
<dbReference type="EMBL" id="JAKOGI010002053">
    <property type="protein sequence ID" value="KAJ8423106.1"/>
    <property type="molecule type" value="Genomic_DNA"/>
</dbReference>
<reference evidence="1" key="1">
    <citation type="submission" date="2022-04" db="EMBL/GenBank/DDBJ databases">
        <title>Carnegiea gigantea Genome sequencing and assembly v2.</title>
        <authorList>
            <person name="Copetti D."/>
            <person name="Sanderson M.J."/>
            <person name="Burquez A."/>
            <person name="Wojciechowski M.F."/>
        </authorList>
    </citation>
    <scope>NUCLEOTIDE SEQUENCE</scope>
    <source>
        <strain evidence="1">SGP5-SGP5p</strain>
        <tissue evidence="1">Aerial part</tissue>
    </source>
</reference>
<comment type="caution">
    <text evidence="1">The sequence shown here is derived from an EMBL/GenBank/DDBJ whole genome shotgun (WGS) entry which is preliminary data.</text>
</comment>
<name>A0A9Q1GPT5_9CARY</name>
<accession>A0A9Q1GPT5</accession>
<dbReference type="Proteomes" id="UP001153076">
    <property type="component" value="Unassembled WGS sequence"/>
</dbReference>